<accession>A0AAF0BI85</accession>
<gene>
    <name evidence="2" type="ORF">PH603_04895</name>
</gene>
<dbReference type="InterPro" id="IPR053802">
    <property type="entry name" value="DUF6950"/>
</dbReference>
<evidence type="ECO:0000313" key="3">
    <source>
        <dbReference type="Proteomes" id="UP001217500"/>
    </source>
</evidence>
<dbReference type="KEGG" id="gso:PH603_04895"/>
<dbReference type="AlphaFoldDB" id="A0AAF0BI85"/>
<dbReference type="Proteomes" id="UP001217500">
    <property type="component" value="Chromosome"/>
</dbReference>
<dbReference type="RefSeq" id="WP_289504853.1">
    <property type="nucleotide sequence ID" value="NZ_CP116805.1"/>
</dbReference>
<reference evidence="2" key="1">
    <citation type="submission" date="2023-01" db="EMBL/GenBank/DDBJ databases">
        <title>The genome sequence of Kordiimonadaceae bacterium 6D33.</title>
        <authorList>
            <person name="Liu Y."/>
        </authorList>
    </citation>
    <scope>NUCLEOTIDE SEQUENCE</scope>
    <source>
        <strain evidence="2">6D33</strain>
    </source>
</reference>
<dbReference type="Pfam" id="PF22262">
    <property type="entry name" value="DUF6950"/>
    <property type="match status" value="1"/>
</dbReference>
<keyword evidence="3" id="KW-1185">Reference proteome</keyword>
<evidence type="ECO:0000259" key="1">
    <source>
        <dbReference type="Pfam" id="PF22262"/>
    </source>
</evidence>
<organism evidence="2 3">
    <name type="scientific">Gimibacter soli</name>
    <dbReference type="NCBI Taxonomy" id="3024400"/>
    <lineage>
        <taxon>Bacteria</taxon>
        <taxon>Pseudomonadati</taxon>
        <taxon>Pseudomonadota</taxon>
        <taxon>Alphaproteobacteria</taxon>
        <taxon>Kordiimonadales</taxon>
        <taxon>Temperatibacteraceae</taxon>
        <taxon>Gimibacter</taxon>
    </lineage>
</organism>
<proteinExistence type="predicted"/>
<dbReference type="EMBL" id="CP116805">
    <property type="protein sequence ID" value="WCL55093.1"/>
    <property type="molecule type" value="Genomic_DNA"/>
</dbReference>
<protein>
    <recommendedName>
        <fullName evidence="1">DUF6950 domain-containing protein</fullName>
    </recommendedName>
</protein>
<sequence length="141" mass="14461">MQRYADWPVRLRAAIKAAEGQPFHYGRHDCCTAAAGVILAVTGTDLMKGWRGRYRSAAGAARVMGGASLLETVAPVFGAAGAAPIPPAMATAGDLVLTDKAQHDACRGQALGICIGAGALFPGEAGWISLPVSACIAAWRV</sequence>
<name>A0AAF0BI85_9PROT</name>
<feature type="domain" description="DUF6950" evidence="1">
    <location>
        <begin position="2"/>
        <end position="141"/>
    </location>
</feature>
<evidence type="ECO:0000313" key="2">
    <source>
        <dbReference type="EMBL" id="WCL55093.1"/>
    </source>
</evidence>